<feature type="region of interest" description="Disordered" evidence="1">
    <location>
        <begin position="129"/>
        <end position="154"/>
    </location>
</feature>
<reference evidence="2 3" key="1">
    <citation type="journal article" date="2019" name="Int. J. Syst. Evol. Microbiol.">
        <title>The Global Catalogue of Microorganisms (GCM) 10K type strain sequencing project: providing services to taxonomists for standard genome sequencing and annotation.</title>
        <authorList>
            <consortium name="The Broad Institute Genomics Platform"/>
            <consortium name="The Broad Institute Genome Sequencing Center for Infectious Disease"/>
            <person name="Wu L."/>
            <person name="Ma J."/>
        </authorList>
    </citation>
    <scope>NUCLEOTIDE SEQUENCE [LARGE SCALE GENOMIC DNA]</scope>
    <source>
        <strain evidence="2 3">CGMCC 1.12543</strain>
    </source>
</reference>
<evidence type="ECO:0000313" key="3">
    <source>
        <dbReference type="Proteomes" id="UP001596099"/>
    </source>
</evidence>
<name>A0ABD5RME3_9EURY</name>
<dbReference type="Proteomes" id="UP001596099">
    <property type="component" value="Unassembled WGS sequence"/>
</dbReference>
<dbReference type="AlphaFoldDB" id="A0ABD5RME3"/>
<dbReference type="RefSeq" id="WP_247414384.1">
    <property type="nucleotide sequence ID" value="NZ_JALLGW010000001.1"/>
</dbReference>
<evidence type="ECO:0000313" key="2">
    <source>
        <dbReference type="EMBL" id="MFC5971490.1"/>
    </source>
</evidence>
<organism evidence="2 3">
    <name type="scientific">Halomarina salina</name>
    <dbReference type="NCBI Taxonomy" id="1872699"/>
    <lineage>
        <taxon>Archaea</taxon>
        <taxon>Methanobacteriati</taxon>
        <taxon>Methanobacteriota</taxon>
        <taxon>Stenosarchaea group</taxon>
        <taxon>Halobacteria</taxon>
        <taxon>Halobacteriales</taxon>
        <taxon>Natronomonadaceae</taxon>
        <taxon>Halomarina</taxon>
    </lineage>
</organism>
<proteinExistence type="predicted"/>
<dbReference type="EMBL" id="JBHSQH010000001">
    <property type="protein sequence ID" value="MFC5971490.1"/>
    <property type="molecule type" value="Genomic_DNA"/>
</dbReference>
<protein>
    <submittedName>
        <fullName evidence="2">Uncharacterized protein</fullName>
    </submittedName>
</protein>
<accession>A0ABD5RME3</accession>
<comment type="caution">
    <text evidence="2">The sequence shown here is derived from an EMBL/GenBank/DDBJ whole genome shotgun (WGS) entry which is preliminary data.</text>
</comment>
<keyword evidence="3" id="KW-1185">Reference proteome</keyword>
<evidence type="ECO:0000256" key="1">
    <source>
        <dbReference type="SAM" id="MobiDB-lite"/>
    </source>
</evidence>
<gene>
    <name evidence="2" type="ORF">ACFPYI_09125</name>
</gene>
<sequence>MENQRGWGETPPPDTYYVVALRSISMGTTRADAESQGYDYAQAPEWSKLGRTAQKQGEQAVRVTFEPGDLLPTEVGFGHWESFGDRMAALGEGPLFDRLDEPTIGERQAFRRDAEQAVRTARERLSAVYEQGDADDPSAIAKAVNSGDGDDGGD</sequence>